<dbReference type="InterPro" id="IPR017887">
    <property type="entry name" value="TF_TCP_subgr"/>
</dbReference>
<feature type="compositionally biased region" description="Basic and acidic residues" evidence="6">
    <location>
        <begin position="9"/>
        <end position="25"/>
    </location>
</feature>
<protein>
    <submittedName>
        <fullName evidence="8">Transcription factor TCP9</fullName>
    </submittedName>
</protein>
<keyword evidence="4" id="KW-0804">Transcription</keyword>
<dbReference type="PANTHER" id="PTHR31072">
    <property type="entry name" value="TRANSCRIPTION FACTOR TCP4-RELATED"/>
    <property type="match status" value="1"/>
</dbReference>
<evidence type="ECO:0000256" key="1">
    <source>
        <dbReference type="ARBA" id="ARBA00004123"/>
    </source>
</evidence>
<keyword evidence="5" id="KW-0539">Nucleus</keyword>
<dbReference type="InterPro" id="IPR005333">
    <property type="entry name" value="Transcription_factor_TCP"/>
</dbReference>
<evidence type="ECO:0000256" key="6">
    <source>
        <dbReference type="SAM" id="MobiDB-lite"/>
    </source>
</evidence>
<evidence type="ECO:0000256" key="3">
    <source>
        <dbReference type="ARBA" id="ARBA00023125"/>
    </source>
</evidence>
<dbReference type="GO" id="GO:0005634">
    <property type="term" value="C:nucleus"/>
    <property type="evidence" value="ECO:0007669"/>
    <property type="project" value="UniProtKB-SubCell"/>
</dbReference>
<feature type="compositionally biased region" description="Basic and acidic residues" evidence="6">
    <location>
        <begin position="70"/>
        <end position="80"/>
    </location>
</feature>
<evidence type="ECO:0000256" key="2">
    <source>
        <dbReference type="ARBA" id="ARBA00023015"/>
    </source>
</evidence>
<dbReference type="GO" id="GO:0003677">
    <property type="term" value="F:DNA binding"/>
    <property type="evidence" value="ECO:0007669"/>
    <property type="project" value="UniProtKB-KW"/>
</dbReference>
<comment type="caution">
    <text evidence="8">The sequence shown here is derived from an EMBL/GenBank/DDBJ whole genome shotgun (WGS) entry which is preliminary data.</text>
</comment>
<feature type="compositionally biased region" description="Low complexity" evidence="6">
    <location>
        <begin position="315"/>
        <end position="326"/>
    </location>
</feature>
<feature type="region of interest" description="Disordered" evidence="6">
    <location>
        <begin position="305"/>
        <end position="327"/>
    </location>
</feature>
<dbReference type="PANTHER" id="PTHR31072:SF170">
    <property type="entry name" value="TRANSCRIPTION FACTOR TCP15-RELATED"/>
    <property type="match status" value="1"/>
</dbReference>
<comment type="subcellular location">
    <subcellularLocation>
        <location evidence="1">Nucleus</location>
    </subcellularLocation>
</comment>
<dbReference type="Pfam" id="PF03634">
    <property type="entry name" value="TCP"/>
    <property type="match status" value="1"/>
</dbReference>
<evidence type="ECO:0000313" key="8">
    <source>
        <dbReference type="EMBL" id="KAL1543473.1"/>
    </source>
</evidence>
<keyword evidence="3" id="KW-0238">DNA-binding</keyword>
<keyword evidence="2" id="KW-0805">Transcription regulation</keyword>
<feature type="domain" description="TCP" evidence="7">
    <location>
        <begin position="71"/>
        <end position="125"/>
    </location>
</feature>
<keyword evidence="9" id="KW-1185">Reference proteome</keyword>
<proteinExistence type="predicted"/>
<dbReference type="Proteomes" id="UP001567538">
    <property type="component" value="Unassembled WGS sequence"/>
</dbReference>
<name>A0ABD1GK84_SALDI</name>
<sequence>MASTQNPDFRGDYKENQPDSDRDYHNLNSFPRPLVTAAQPLRMAVMKEEQPDTAEEKMLVVPQPPVKRSSTKDRHTKVEGRGRRIRIPATCAARVFQLTRELGHKSDGETIRWLLEQAEPAIIAATGTGTVPAIATSVNGTLKIPTTTTAGAFASVSTSAADDRKRKRLSTGELIDVNSFSCSPPNSSASASAATNNFAITNANNIAIISSNNASISAPLMPVIPIPAVWAIPMVTSTSSSQSPTFLIIPPNQSTQVVAIQPGAAAMNMTPMVNISAPISAFITAMQTPTAAEPRVAAQIMQSAADFTPKPNPPSSSNSSAAAKKSQVLRDISWEIHDKDFPSAAKNSRN</sequence>
<feature type="compositionally biased region" description="Basic and acidic residues" evidence="6">
    <location>
        <begin position="45"/>
        <end position="58"/>
    </location>
</feature>
<organism evidence="8 9">
    <name type="scientific">Salvia divinorum</name>
    <name type="common">Maria pastora</name>
    <name type="synonym">Diviner's sage</name>
    <dbReference type="NCBI Taxonomy" id="28513"/>
    <lineage>
        <taxon>Eukaryota</taxon>
        <taxon>Viridiplantae</taxon>
        <taxon>Streptophyta</taxon>
        <taxon>Embryophyta</taxon>
        <taxon>Tracheophyta</taxon>
        <taxon>Spermatophyta</taxon>
        <taxon>Magnoliopsida</taxon>
        <taxon>eudicotyledons</taxon>
        <taxon>Gunneridae</taxon>
        <taxon>Pentapetalae</taxon>
        <taxon>asterids</taxon>
        <taxon>lamiids</taxon>
        <taxon>Lamiales</taxon>
        <taxon>Lamiaceae</taxon>
        <taxon>Nepetoideae</taxon>
        <taxon>Mentheae</taxon>
        <taxon>Salviinae</taxon>
        <taxon>Salvia</taxon>
        <taxon>Salvia subgen. Calosphace</taxon>
    </lineage>
</organism>
<evidence type="ECO:0000313" key="9">
    <source>
        <dbReference type="Proteomes" id="UP001567538"/>
    </source>
</evidence>
<evidence type="ECO:0000259" key="7">
    <source>
        <dbReference type="PROSITE" id="PS51369"/>
    </source>
</evidence>
<feature type="region of interest" description="Disordered" evidence="6">
    <location>
        <begin position="1"/>
        <end position="80"/>
    </location>
</feature>
<dbReference type="PROSITE" id="PS51369">
    <property type="entry name" value="TCP"/>
    <property type="match status" value="1"/>
</dbReference>
<evidence type="ECO:0000256" key="5">
    <source>
        <dbReference type="ARBA" id="ARBA00023242"/>
    </source>
</evidence>
<accession>A0ABD1GK84</accession>
<reference evidence="8 9" key="1">
    <citation type="submission" date="2024-06" db="EMBL/GenBank/DDBJ databases">
        <title>A chromosome level genome sequence of Diviner's sage (Salvia divinorum).</title>
        <authorList>
            <person name="Ford S.A."/>
            <person name="Ro D.-K."/>
            <person name="Ness R.W."/>
            <person name="Phillips M.A."/>
        </authorList>
    </citation>
    <scope>NUCLEOTIDE SEQUENCE [LARGE SCALE GENOMIC DNA]</scope>
    <source>
        <strain evidence="8">SAF-2024a</strain>
        <tissue evidence="8">Leaf</tissue>
    </source>
</reference>
<dbReference type="EMBL" id="JBEAFC010000008">
    <property type="protein sequence ID" value="KAL1543473.1"/>
    <property type="molecule type" value="Genomic_DNA"/>
</dbReference>
<evidence type="ECO:0000256" key="4">
    <source>
        <dbReference type="ARBA" id="ARBA00023163"/>
    </source>
</evidence>
<dbReference type="AlphaFoldDB" id="A0ABD1GK84"/>
<gene>
    <name evidence="8" type="ORF">AAHA92_20441</name>
</gene>